<gene>
    <name evidence="8" type="primary">REST_2</name>
    <name evidence="8" type="ORF">g.75464</name>
</gene>
<dbReference type="InterPro" id="IPR050688">
    <property type="entry name" value="Zinc_finger/UBP_domain"/>
</dbReference>
<feature type="domain" description="C2H2-type" evidence="7">
    <location>
        <begin position="342"/>
        <end position="369"/>
    </location>
</feature>
<dbReference type="InterPro" id="IPR013087">
    <property type="entry name" value="Znf_C2H2_type"/>
</dbReference>
<dbReference type="GO" id="GO:0005634">
    <property type="term" value="C:nucleus"/>
    <property type="evidence" value="ECO:0007669"/>
    <property type="project" value="TreeGrafter"/>
</dbReference>
<reference evidence="8" key="1">
    <citation type="journal article" date="2016" name="Gigascience">
        <title>De novo construction of an expanded transcriptome assembly for the western tarnished plant bug, Lygus hesperus.</title>
        <authorList>
            <person name="Tassone E.E."/>
            <person name="Geib S.M."/>
            <person name="Hall B."/>
            <person name="Fabrick J.A."/>
            <person name="Brent C.S."/>
            <person name="Hull J.J."/>
        </authorList>
    </citation>
    <scope>NUCLEOTIDE SEQUENCE</scope>
</reference>
<dbReference type="EMBL" id="GDHC01006355">
    <property type="protein sequence ID" value="JAQ12274.1"/>
    <property type="molecule type" value="Transcribed_RNA"/>
</dbReference>
<feature type="domain" description="C2H2-type" evidence="7">
    <location>
        <begin position="314"/>
        <end position="342"/>
    </location>
</feature>
<dbReference type="PROSITE" id="PS00028">
    <property type="entry name" value="ZINC_FINGER_C2H2_1"/>
    <property type="match status" value="1"/>
</dbReference>
<feature type="compositionally biased region" description="Polar residues" evidence="6">
    <location>
        <begin position="254"/>
        <end position="265"/>
    </location>
</feature>
<evidence type="ECO:0000259" key="7">
    <source>
        <dbReference type="PROSITE" id="PS50157"/>
    </source>
</evidence>
<evidence type="ECO:0000256" key="4">
    <source>
        <dbReference type="ARBA" id="ARBA00022833"/>
    </source>
</evidence>
<evidence type="ECO:0000256" key="1">
    <source>
        <dbReference type="ARBA" id="ARBA00022723"/>
    </source>
</evidence>
<evidence type="ECO:0000256" key="5">
    <source>
        <dbReference type="PROSITE-ProRule" id="PRU00042"/>
    </source>
</evidence>
<keyword evidence="2" id="KW-0677">Repeat</keyword>
<evidence type="ECO:0000256" key="2">
    <source>
        <dbReference type="ARBA" id="ARBA00022737"/>
    </source>
</evidence>
<dbReference type="AlphaFoldDB" id="A0A146LXA2"/>
<dbReference type="PANTHER" id="PTHR24403">
    <property type="entry name" value="ZINC FINGER PROTEIN"/>
    <property type="match status" value="1"/>
</dbReference>
<dbReference type="SUPFAM" id="SSF57667">
    <property type="entry name" value="beta-beta-alpha zinc fingers"/>
    <property type="match status" value="1"/>
</dbReference>
<feature type="region of interest" description="Disordered" evidence="6">
    <location>
        <begin position="254"/>
        <end position="292"/>
    </location>
</feature>
<feature type="compositionally biased region" description="Basic and acidic residues" evidence="6">
    <location>
        <begin position="19"/>
        <end position="33"/>
    </location>
</feature>
<organism evidence="8">
    <name type="scientific">Lygus hesperus</name>
    <name type="common">Western plant bug</name>
    <dbReference type="NCBI Taxonomy" id="30085"/>
    <lineage>
        <taxon>Eukaryota</taxon>
        <taxon>Metazoa</taxon>
        <taxon>Ecdysozoa</taxon>
        <taxon>Arthropoda</taxon>
        <taxon>Hexapoda</taxon>
        <taxon>Insecta</taxon>
        <taxon>Pterygota</taxon>
        <taxon>Neoptera</taxon>
        <taxon>Paraneoptera</taxon>
        <taxon>Hemiptera</taxon>
        <taxon>Heteroptera</taxon>
        <taxon>Panheteroptera</taxon>
        <taxon>Cimicomorpha</taxon>
        <taxon>Miridae</taxon>
        <taxon>Mirini</taxon>
        <taxon>Lygus</taxon>
    </lineage>
</organism>
<evidence type="ECO:0000256" key="3">
    <source>
        <dbReference type="ARBA" id="ARBA00022771"/>
    </source>
</evidence>
<dbReference type="PROSITE" id="PS50157">
    <property type="entry name" value="ZINC_FINGER_C2H2_2"/>
    <property type="match status" value="3"/>
</dbReference>
<proteinExistence type="predicted"/>
<dbReference type="GO" id="GO:0045944">
    <property type="term" value="P:positive regulation of transcription by RNA polymerase II"/>
    <property type="evidence" value="ECO:0007669"/>
    <property type="project" value="TreeGrafter"/>
</dbReference>
<protein>
    <submittedName>
        <fullName evidence="8">RE1-silencing transcription factor</fullName>
    </submittedName>
</protein>
<name>A0A146LXA2_LYGHE</name>
<feature type="compositionally biased region" description="Polar residues" evidence="6">
    <location>
        <begin position="41"/>
        <end position="53"/>
    </location>
</feature>
<dbReference type="GO" id="GO:0008270">
    <property type="term" value="F:zinc ion binding"/>
    <property type="evidence" value="ECO:0007669"/>
    <property type="project" value="UniProtKB-KW"/>
</dbReference>
<dbReference type="Gene3D" id="3.30.160.60">
    <property type="entry name" value="Classic Zinc Finger"/>
    <property type="match status" value="2"/>
</dbReference>
<sequence length="438" mass="48577">MSSDSSSECTQEEMPLAEVKIEPDSDSDNDSHDPLSVLVESESSCDPLSSADNTRSDHAGDPLSPAQTAAASNEPLPGEQTSTNKPEDEDSMSDLIEETSCDPLSPSNKTKSDPPEDPLNSSQASHNVPTLIGLLGKNGTVIENRIVYVPKLNPLPAGMKSLQLKPSAGDEGSSDIAKVSGPSRKYTCLRCGFQTDMDNELRDHMKTMHPEGLKTDYQKKTQKGAVTKPLKCFLCNTYFPKEDMLNVHLARQHPVTQVEEQNPPKTYSGPRPKSKTSESKAEYKELQNPGPGAKLAKELKEEYKVLLKAGLKRLACDQCKFITTKYCYLRKHQRKIHSGTRHACEHCDFSTFKYSHFVKHQKTHDAKKKPYACDVCGFASYKKIRLKQHRQVKHGISPDSEQCDSTTVELESSAKDADAEIDLPHKKNEKRPFITGDT</sequence>
<feature type="domain" description="C2H2-type" evidence="7">
    <location>
        <begin position="371"/>
        <end position="398"/>
    </location>
</feature>
<feature type="region of interest" description="Disordered" evidence="6">
    <location>
        <begin position="409"/>
        <end position="438"/>
    </location>
</feature>
<feature type="compositionally biased region" description="Basic and acidic residues" evidence="6">
    <location>
        <begin position="275"/>
        <end position="285"/>
    </location>
</feature>
<feature type="region of interest" description="Disordered" evidence="6">
    <location>
        <begin position="1"/>
        <end position="126"/>
    </location>
</feature>
<feature type="compositionally biased region" description="Basic and acidic residues" evidence="6">
    <location>
        <begin position="412"/>
        <end position="432"/>
    </location>
</feature>
<dbReference type="PANTHER" id="PTHR24403:SF109">
    <property type="entry name" value="ZINC FINGER PROTEIN 845-LIKE"/>
    <property type="match status" value="1"/>
</dbReference>
<dbReference type="SMART" id="SM00355">
    <property type="entry name" value="ZnF_C2H2"/>
    <property type="match status" value="5"/>
</dbReference>
<keyword evidence="1" id="KW-0479">Metal-binding</keyword>
<keyword evidence="4" id="KW-0862">Zinc</keyword>
<feature type="compositionally biased region" description="Acidic residues" evidence="6">
    <location>
        <begin position="87"/>
        <end position="100"/>
    </location>
</feature>
<evidence type="ECO:0000256" key="6">
    <source>
        <dbReference type="SAM" id="MobiDB-lite"/>
    </source>
</evidence>
<keyword evidence="3 5" id="KW-0863">Zinc-finger</keyword>
<dbReference type="InterPro" id="IPR036236">
    <property type="entry name" value="Znf_C2H2_sf"/>
</dbReference>
<accession>A0A146LXA2</accession>
<evidence type="ECO:0000313" key="8">
    <source>
        <dbReference type="EMBL" id="JAQ12274.1"/>
    </source>
</evidence>